<dbReference type="InterPro" id="IPR005335">
    <property type="entry name" value="Terminase_ssu"/>
</dbReference>
<evidence type="ECO:0000256" key="3">
    <source>
        <dbReference type="SAM" id="Coils"/>
    </source>
</evidence>
<dbReference type="Pfam" id="PF03592">
    <property type="entry name" value="Terminase_2"/>
    <property type="match status" value="1"/>
</dbReference>
<keyword evidence="1" id="KW-1188">Viral release from host cell</keyword>
<accession>A0A2X3C0U1</accession>
<dbReference type="Proteomes" id="UP000250234">
    <property type="component" value="Unassembled WGS sequence"/>
</dbReference>
<feature type="coiled-coil region" evidence="3">
    <location>
        <begin position="234"/>
        <end position="261"/>
    </location>
</feature>
<dbReference type="InterPro" id="IPR018925">
    <property type="entry name" value="XtmA-like_N"/>
</dbReference>
<feature type="domain" description="PBSX phage terminase small subunit-like N-terminal" evidence="4">
    <location>
        <begin position="1"/>
        <end position="50"/>
    </location>
</feature>
<reference evidence="5 6" key="1">
    <citation type="submission" date="2018-06" db="EMBL/GenBank/DDBJ databases">
        <authorList>
            <consortium name="Pathogen Informatics"/>
            <person name="Doyle S."/>
        </authorList>
    </citation>
    <scope>NUCLEOTIDE SEQUENCE [LARGE SCALE GENOMIC DNA]</scope>
    <source>
        <strain evidence="5 6">NCTC8081</strain>
    </source>
</reference>
<name>A0A2X3C0U1_CLOPF</name>
<evidence type="ECO:0000313" key="5">
    <source>
        <dbReference type="EMBL" id="SQC06683.1"/>
    </source>
</evidence>
<gene>
    <name evidence="5" type="ORF">NCTC8081_00796</name>
</gene>
<dbReference type="InterPro" id="IPR052404">
    <property type="entry name" value="SPP1-like_terminase"/>
</dbReference>
<dbReference type="GO" id="GO:0051276">
    <property type="term" value="P:chromosome organization"/>
    <property type="evidence" value="ECO:0007669"/>
    <property type="project" value="InterPro"/>
</dbReference>
<dbReference type="SUPFAM" id="SSF46689">
    <property type="entry name" value="Homeodomain-like"/>
    <property type="match status" value="1"/>
</dbReference>
<evidence type="ECO:0000259" key="4">
    <source>
        <dbReference type="Pfam" id="PF10668"/>
    </source>
</evidence>
<dbReference type="InterPro" id="IPR038713">
    <property type="entry name" value="Terminase_Gp1_N_sf"/>
</dbReference>
<dbReference type="Pfam" id="PF10668">
    <property type="entry name" value="Phage_terminase"/>
    <property type="match status" value="1"/>
</dbReference>
<evidence type="ECO:0000313" key="6">
    <source>
        <dbReference type="Proteomes" id="UP000250234"/>
    </source>
</evidence>
<protein>
    <submittedName>
        <fullName evidence="5">Terminase small subunit</fullName>
    </submittedName>
</protein>
<dbReference type="PANTHER" id="PTHR41328:SF3">
    <property type="entry name" value="PBSX PHAGE TERMINASE SMALL SUBUNIT"/>
    <property type="match status" value="1"/>
</dbReference>
<evidence type="ECO:0000256" key="2">
    <source>
        <dbReference type="ARBA" id="ARBA00023219"/>
    </source>
</evidence>
<proteinExistence type="predicted"/>
<evidence type="ECO:0000256" key="1">
    <source>
        <dbReference type="ARBA" id="ARBA00022612"/>
    </source>
</evidence>
<dbReference type="RefSeq" id="WP_111945431.1">
    <property type="nucleotide sequence ID" value="NZ_CATNYF010000002.1"/>
</dbReference>
<sequence length="264" mass="30958">MPRVRSPNVDKAYSLYKKGYKLIDISKELNIPASTVRRWKKTYEWDNERSNNNERSLNKKKDKRIKEKPLKTETKKLLKNSELNDRQKLFCAYYIRCFNATKAYKKAYNCSYETAMTEGCNSLRNPKIKAMLDELRAYKLNKILITEEDIFQRYLDIAYASITDYLDFGTREINVGTKEKPEMVTCNYIYLKDSKELDGTVISEVKQGKSGVSLKLHDPLKAMEWLSEHMNIATDKQKQELELLKANVEFVKARTEQLDSEGWN</sequence>
<dbReference type="Gene3D" id="1.10.10.60">
    <property type="entry name" value="Homeodomain-like"/>
    <property type="match status" value="1"/>
</dbReference>
<keyword evidence="3" id="KW-0175">Coiled coil</keyword>
<dbReference type="EMBL" id="UAWO01000002">
    <property type="protein sequence ID" value="SQC06683.1"/>
    <property type="molecule type" value="Genomic_DNA"/>
</dbReference>
<dbReference type="PANTHER" id="PTHR41328">
    <property type="entry name" value="TERMINASE SMALL SUBUNIT-RELATED"/>
    <property type="match status" value="1"/>
</dbReference>
<dbReference type="InterPro" id="IPR009057">
    <property type="entry name" value="Homeodomain-like_sf"/>
</dbReference>
<dbReference type="Gene3D" id="1.10.10.1400">
    <property type="entry name" value="Terminase, small subunit, N-terminal DNA-binding domain, HTH motif"/>
    <property type="match status" value="1"/>
</dbReference>
<dbReference type="AlphaFoldDB" id="A0A2X3C0U1"/>
<organism evidence="5 6">
    <name type="scientific">Clostridium perfringens</name>
    <dbReference type="NCBI Taxonomy" id="1502"/>
    <lineage>
        <taxon>Bacteria</taxon>
        <taxon>Bacillati</taxon>
        <taxon>Bacillota</taxon>
        <taxon>Clostridia</taxon>
        <taxon>Eubacteriales</taxon>
        <taxon>Clostridiaceae</taxon>
        <taxon>Clostridium</taxon>
    </lineage>
</organism>
<keyword evidence="2" id="KW-0231">Viral genome packaging</keyword>